<dbReference type="EMBL" id="WVIE01000005">
    <property type="protein sequence ID" value="NDJ16886.1"/>
    <property type="molecule type" value="Genomic_DNA"/>
</dbReference>
<gene>
    <name evidence="4" type="ORF">GS601_06210</name>
</gene>
<dbReference type="Pfam" id="PF05532">
    <property type="entry name" value="CsbD"/>
    <property type="match status" value="1"/>
</dbReference>
<dbReference type="SUPFAM" id="SSF69047">
    <property type="entry name" value="Hypothetical protein YjbJ"/>
    <property type="match status" value="1"/>
</dbReference>
<sequence length="62" mass="6620">MSLEERAKAAAKNIEGKVQEAVGNVTGDPKDQMEGKAKQVEASARHLKEDVKDDLKGGVDQA</sequence>
<comment type="caution">
    <text evidence="4">The sequence shown here is derived from an EMBL/GenBank/DDBJ whole genome shotgun (WGS) entry which is preliminary data.</text>
</comment>
<evidence type="ECO:0000256" key="2">
    <source>
        <dbReference type="SAM" id="MobiDB-lite"/>
    </source>
</evidence>
<proteinExistence type="inferred from homology"/>
<evidence type="ECO:0000259" key="3">
    <source>
        <dbReference type="Pfam" id="PF05532"/>
    </source>
</evidence>
<dbReference type="InterPro" id="IPR008462">
    <property type="entry name" value="CsbD"/>
</dbReference>
<evidence type="ECO:0000313" key="5">
    <source>
        <dbReference type="Proteomes" id="UP000646053"/>
    </source>
</evidence>
<evidence type="ECO:0000313" key="4">
    <source>
        <dbReference type="EMBL" id="NDJ16886.1"/>
    </source>
</evidence>
<reference evidence="4" key="1">
    <citation type="submission" date="2019-12" db="EMBL/GenBank/DDBJ databases">
        <title>High-Quality draft genome sequences of three cyanobacteria isolated from the limestone walls of the Old Cathedral of Coimbra.</title>
        <authorList>
            <person name="Tiago I."/>
            <person name="Soares F."/>
            <person name="Portugal A."/>
        </authorList>
    </citation>
    <scope>NUCLEOTIDE SEQUENCE</scope>
    <source>
        <strain evidence="4">A</strain>
    </source>
</reference>
<dbReference type="AlphaFoldDB" id="A0A8J7Z2Z8"/>
<dbReference type="RefSeq" id="WP_162422394.1">
    <property type="nucleotide sequence ID" value="NZ_WVIE01000005.1"/>
</dbReference>
<evidence type="ECO:0000256" key="1">
    <source>
        <dbReference type="ARBA" id="ARBA00009129"/>
    </source>
</evidence>
<dbReference type="InterPro" id="IPR036629">
    <property type="entry name" value="YjbJ_sf"/>
</dbReference>
<keyword evidence="5" id="KW-1185">Reference proteome</keyword>
<comment type="similarity">
    <text evidence="1">Belongs to the UPF0337 (CsbD) family.</text>
</comment>
<dbReference type="Gene3D" id="1.10.1470.10">
    <property type="entry name" value="YjbJ"/>
    <property type="match status" value="1"/>
</dbReference>
<protein>
    <submittedName>
        <fullName evidence="4">CsbD family protein</fullName>
    </submittedName>
</protein>
<feature type="domain" description="CsbD-like" evidence="3">
    <location>
        <begin position="5"/>
        <end position="56"/>
    </location>
</feature>
<accession>A0A8J7Z2Z8</accession>
<organism evidence="4 5">
    <name type="scientific">Myxacorys almedinensis A</name>
    <dbReference type="NCBI Taxonomy" id="2690445"/>
    <lineage>
        <taxon>Bacteria</taxon>
        <taxon>Bacillati</taxon>
        <taxon>Cyanobacteriota</taxon>
        <taxon>Cyanophyceae</taxon>
        <taxon>Leptolyngbyales</taxon>
        <taxon>Leptolyngbyaceae</taxon>
        <taxon>Myxacorys</taxon>
        <taxon>Myxacorys almedinensis</taxon>
    </lineage>
</organism>
<feature type="compositionally biased region" description="Basic and acidic residues" evidence="2">
    <location>
        <begin position="28"/>
        <end position="62"/>
    </location>
</feature>
<feature type="region of interest" description="Disordered" evidence="2">
    <location>
        <begin position="20"/>
        <end position="62"/>
    </location>
</feature>
<name>A0A8J7Z2Z8_9CYAN</name>
<dbReference type="Proteomes" id="UP000646053">
    <property type="component" value="Unassembled WGS sequence"/>
</dbReference>